<dbReference type="Pfam" id="PF02823">
    <property type="entry name" value="ATP-synt_DE_N"/>
    <property type="match status" value="1"/>
</dbReference>
<gene>
    <name evidence="8" type="primary">atpC</name>
    <name evidence="11" type="ORF">HMPREF9336_00370</name>
</gene>
<keyword evidence="4 8" id="KW-0406">Ion transport</keyword>
<evidence type="ECO:0000259" key="10">
    <source>
        <dbReference type="Pfam" id="PF02823"/>
    </source>
</evidence>
<keyword evidence="12" id="KW-1185">Reference proteome</keyword>
<dbReference type="RefSeq" id="WP_007467282.1">
    <property type="nucleotide sequence ID" value="NZ_KI391954.1"/>
</dbReference>
<dbReference type="EMBL" id="ACZI02000003">
    <property type="protein sequence ID" value="EFV14774.1"/>
    <property type="molecule type" value="Genomic_DNA"/>
</dbReference>
<evidence type="ECO:0000256" key="1">
    <source>
        <dbReference type="ARBA" id="ARBA00004202"/>
    </source>
</evidence>
<dbReference type="PANTHER" id="PTHR13822">
    <property type="entry name" value="ATP SYNTHASE DELTA/EPSILON CHAIN"/>
    <property type="match status" value="1"/>
</dbReference>
<comment type="subcellular location">
    <subcellularLocation>
        <location evidence="1 8">Cell membrane</location>
        <topology evidence="1 8">Peripheral membrane protein</topology>
    </subcellularLocation>
</comment>
<dbReference type="eggNOG" id="COG0355">
    <property type="taxonomic scope" value="Bacteria"/>
</dbReference>
<dbReference type="PANTHER" id="PTHR13822:SF10">
    <property type="entry name" value="ATP SYNTHASE EPSILON CHAIN, CHLOROPLASTIC"/>
    <property type="match status" value="1"/>
</dbReference>
<dbReference type="HAMAP" id="MF_00530">
    <property type="entry name" value="ATP_synth_epsil_bac"/>
    <property type="match status" value="1"/>
</dbReference>
<dbReference type="SUPFAM" id="SSF51344">
    <property type="entry name" value="Epsilon subunit of F1F0-ATP synthase N-terminal domain"/>
    <property type="match status" value="1"/>
</dbReference>
<keyword evidence="6 8" id="KW-0139">CF(1)</keyword>
<dbReference type="GO" id="GO:0046933">
    <property type="term" value="F:proton-transporting ATP synthase activity, rotational mechanism"/>
    <property type="evidence" value="ECO:0007669"/>
    <property type="project" value="UniProtKB-UniRule"/>
</dbReference>
<organism evidence="11 12">
    <name type="scientific">Segniliparus rugosus (strain ATCC BAA-974 / DSM 45345 / CCUG 50838 / CIP 108380 / JCM 13579 / CDC 945)</name>
    <dbReference type="NCBI Taxonomy" id="679197"/>
    <lineage>
        <taxon>Bacteria</taxon>
        <taxon>Bacillati</taxon>
        <taxon>Actinomycetota</taxon>
        <taxon>Actinomycetes</taxon>
        <taxon>Mycobacteriales</taxon>
        <taxon>Segniliparaceae</taxon>
        <taxon>Segniliparus</taxon>
    </lineage>
</organism>
<keyword evidence="5 8" id="KW-0472">Membrane</keyword>
<reference evidence="11 12" key="1">
    <citation type="journal article" date="2011" name="Stand. Genomic Sci.">
        <title>High quality draft genome sequence of Segniliparus rugosus CDC 945(T)= (ATCC BAA-974(T)).</title>
        <authorList>
            <person name="Earl A.M."/>
            <person name="Desjardins C.A."/>
            <person name="Fitzgerald M.G."/>
            <person name="Arachchi H.M."/>
            <person name="Zeng Q."/>
            <person name="Mehta T."/>
            <person name="Griggs A."/>
            <person name="Birren B.W."/>
            <person name="Toney N.C."/>
            <person name="Carr J."/>
            <person name="Posey J."/>
            <person name="Butler W.R."/>
        </authorList>
    </citation>
    <scope>NUCLEOTIDE SEQUENCE [LARGE SCALE GENOMIC DNA]</scope>
    <source>
        <strain evidence="12">ATCC BAA-974 / DSM 45345 / CCUG 50838 / CIP 108380 / JCM 13579 / CDC 945</strain>
    </source>
</reference>
<feature type="domain" description="ATP synthase F1 complex delta/epsilon subunit N-terminal" evidence="10">
    <location>
        <begin position="4"/>
        <end position="84"/>
    </location>
</feature>
<evidence type="ECO:0000256" key="7">
    <source>
        <dbReference type="ARBA" id="ARBA00023310"/>
    </source>
</evidence>
<dbReference type="GO" id="GO:0005524">
    <property type="term" value="F:ATP binding"/>
    <property type="evidence" value="ECO:0007669"/>
    <property type="project" value="UniProtKB-UniRule"/>
</dbReference>
<name>E5XLK1_SEGRC</name>
<keyword evidence="8" id="KW-0375">Hydrogen ion transport</keyword>
<sequence length="131" mass="13759">MSEFTVELISVEEKFWNSPATEVLARTTVGEIGVLPGHIPVFGQLAEGFTVTIVDPEGVRHVAAVDGGFISVTPTLVTILAEDAQWAKDVDTAAQEAILAGAQEGTGEYLKAQARLNAALLSETGRVGVSH</sequence>
<keyword evidence="8" id="KW-1003">Cell membrane</keyword>
<dbReference type="InterPro" id="IPR020546">
    <property type="entry name" value="ATP_synth_F1_dsu/esu_N"/>
</dbReference>
<evidence type="ECO:0000256" key="9">
    <source>
        <dbReference type="RuleBase" id="RU003656"/>
    </source>
</evidence>
<evidence type="ECO:0000256" key="8">
    <source>
        <dbReference type="HAMAP-Rule" id="MF_00530"/>
    </source>
</evidence>
<comment type="function">
    <text evidence="8">Produces ATP from ADP in the presence of a proton gradient across the membrane.</text>
</comment>
<evidence type="ECO:0000256" key="4">
    <source>
        <dbReference type="ARBA" id="ARBA00023065"/>
    </source>
</evidence>
<evidence type="ECO:0000313" key="11">
    <source>
        <dbReference type="EMBL" id="EFV14774.1"/>
    </source>
</evidence>
<protein>
    <recommendedName>
        <fullName evidence="8">ATP synthase epsilon chain</fullName>
    </recommendedName>
    <alternativeName>
        <fullName evidence="8">ATP synthase F1 sector epsilon subunit</fullName>
    </alternativeName>
    <alternativeName>
        <fullName evidence="8">F-ATPase epsilon subunit</fullName>
    </alternativeName>
</protein>
<dbReference type="Proteomes" id="UP000004816">
    <property type="component" value="Unassembled WGS sequence"/>
</dbReference>
<proteinExistence type="inferred from homology"/>
<dbReference type="STRING" id="679197.HMPREF9336_00370"/>
<accession>E5XLK1</accession>
<dbReference type="HOGENOM" id="CLU_084338_4_0_11"/>
<evidence type="ECO:0000256" key="3">
    <source>
        <dbReference type="ARBA" id="ARBA00022448"/>
    </source>
</evidence>
<evidence type="ECO:0000256" key="2">
    <source>
        <dbReference type="ARBA" id="ARBA00005712"/>
    </source>
</evidence>
<dbReference type="NCBIfam" id="TIGR01216">
    <property type="entry name" value="ATP_synt_epsi"/>
    <property type="match status" value="1"/>
</dbReference>
<keyword evidence="3 8" id="KW-0813">Transport</keyword>
<comment type="caution">
    <text evidence="11">The sequence shown here is derived from an EMBL/GenBank/DDBJ whole genome shotgun (WGS) entry which is preliminary data.</text>
</comment>
<dbReference type="GO" id="GO:0005886">
    <property type="term" value="C:plasma membrane"/>
    <property type="evidence" value="ECO:0007669"/>
    <property type="project" value="UniProtKB-SubCell"/>
</dbReference>
<evidence type="ECO:0000313" key="12">
    <source>
        <dbReference type="Proteomes" id="UP000004816"/>
    </source>
</evidence>
<dbReference type="InterPro" id="IPR036771">
    <property type="entry name" value="ATPsynth_dsu/esu_N"/>
</dbReference>
<dbReference type="NCBIfam" id="NF009977">
    <property type="entry name" value="PRK13442.1"/>
    <property type="match status" value="1"/>
</dbReference>
<comment type="subunit">
    <text evidence="8 9">F-type ATPases have 2 components, CF(1) - the catalytic core - and CF(0) - the membrane proton channel. CF(1) has five subunits: alpha(3), beta(3), gamma(1), delta(1), epsilon(1). CF(0) has three main subunits: a, b and c.</text>
</comment>
<dbReference type="InterPro" id="IPR001469">
    <property type="entry name" value="ATP_synth_F1_dsu/esu"/>
</dbReference>
<evidence type="ECO:0000256" key="6">
    <source>
        <dbReference type="ARBA" id="ARBA00023196"/>
    </source>
</evidence>
<evidence type="ECO:0000256" key="5">
    <source>
        <dbReference type="ARBA" id="ARBA00023136"/>
    </source>
</evidence>
<dbReference type="CDD" id="cd12152">
    <property type="entry name" value="F1-ATPase_delta"/>
    <property type="match status" value="1"/>
</dbReference>
<keyword evidence="7 8" id="KW-0066">ATP synthesis</keyword>
<dbReference type="AlphaFoldDB" id="E5XLK1"/>
<comment type="similarity">
    <text evidence="2 8 9">Belongs to the ATPase epsilon chain family.</text>
</comment>
<dbReference type="Gene3D" id="2.60.15.10">
    <property type="entry name" value="F0F1 ATP synthase delta/epsilon subunit, N-terminal"/>
    <property type="match status" value="1"/>
</dbReference>
<dbReference type="OrthoDB" id="9791445at2"/>
<dbReference type="GO" id="GO:0045259">
    <property type="term" value="C:proton-transporting ATP synthase complex"/>
    <property type="evidence" value="ECO:0007669"/>
    <property type="project" value="UniProtKB-KW"/>
</dbReference>